<dbReference type="EMBL" id="ABWN01000030">
    <property type="protein sequence ID" value="EFF68416.1"/>
    <property type="molecule type" value="Genomic_DNA"/>
</dbReference>
<name>D4S0R8_9FIRM</name>
<sequence length="74" mass="8583">MDKQVIIAISREYGSGGHEIAKIIADDMGLNLYDRSLLDEIAREKDIKIEYLEKYDEKPKKHIFPEESVHIPIL</sequence>
<dbReference type="Gene3D" id="3.40.50.300">
    <property type="entry name" value="P-loop containing nucleotide triphosphate hydrolases"/>
    <property type="match status" value="1"/>
</dbReference>
<dbReference type="eggNOG" id="COG1102">
    <property type="taxonomic scope" value="Bacteria"/>
</dbReference>
<dbReference type="AlphaFoldDB" id="D4S0R8"/>
<protein>
    <recommendedName>
        <fullName evidence="3">Cytidylate kinase-like family protein</fullName>
    </recommendedName>
</protein>
<evidence type="ECO:0000313" key="1">
    <source>
        <dbReference type="EMBL" id="EFF68416.1"/>
    </source>
</evidence>
<dbReference type="Pfam" id="PF13189">
    <property type="entry name" value="Cytidylate_kin2"/>
    <property type="match status" value="1"/>
</dbReference>
<evidence type="ECO:0008006" key="3">
    <source>
        <dbReference type="Google" id="ProtNLM"/>
    </source>
</evidence>
<accession>D4S0R8</accession>
<comment type="caution">
    <text evidence="1">The sequence shown here is derived from an EMBL/GenBank/DDBJ whole genome shotgun (WGS) entry which is preliminary data.</text>
</comment>
<gene>
    <name evidence="1" type="ORF">BUTYVIB_01687</name>
</gene>
<organism evidence="1 2">
    <name type="scientific">Eshraghiella crossota DSM 2876</name>
    <dbReference type="NCBI Taxonomy" id="511680"/>
    <lineage>
        <taxon>Bacteria</taxon>
        <taxon>Bacillati</taxon>
        <taxon>Bacillota</taxon>
        <taxon>Clostridia</taxon>
        <taxon>Lachnospirales</taxon>
        <taxon>Lachnospiraceae</taxon>
        <taxon>Eshraghiella</taxon>
    </lineage>
</organism>
<dbReference type="InterPro" id="IPR027417">
    <property type="entry name" value="P-loop_NTPase"/>
</dbReference>
<evidence type="ECO:0000313" key="2">
    <source>
        <dbReference type="Proteomes" id="UP000006238"/>
    </source>
</evidence>
<proteinExistence type="predicted"/>
<dbReference type="HOGENOM" id="CLU_2680724_0_0_9"/>
<reference evidence="1 2" key="1">
    <citation type="submission" date="2010-02" db="EMBL/GenBank/DDBJ databases">
        <authorList>
            <person name="Weinstock G."/>
            <person name="Sodergren E."/>
            <person name="Clifton S."/>
            <person name="Fulton L."/>
            <person name="Fulton B."/>
            <person name="Courtney L."/>
            <person name="Fronick C."/>
            <person name="Harrison M."/>
            <person name="Strong C."/>
            <person name="Farmer C."/>
            <person name="Delahaunty K."/>
            <person name="Markovic C."/>
            <person name="Hall O."/>
            <person name="Minx P."/>
            <person name="Tomlinson C."/>
            <person name="Mitreva M."/>
            <person name="Nelson J."/>
            <person name="Hou S."/>
            <person name="Wollam A."/>
            <person name="Pepin K.H."/>
            <person name="Johnson M."/>
            <person name="Bhonagiri V."/>
            <person name="Zhang X."/>
            <person name="Suruliraj S."/>
            <person name="Warren W."/>
            <person name="Chinwalla A."/>
            <person name="Mardis E.R."/>
            <person name="Wilson R.K."/>
        </authorList>
    </citation>
    <scope>NUCLEOTIDE SEQUENCE [LARGE SCALE GENOMIC DNA]</scope>
    <source>
        <strain evidence="1 2">DSM 2876</strain>
    </source>
</reference>
<dbReference type="RefSeq" id="WP_005603428.1">
    <property type="nucleotide sequence ID" value="NZ_GG663524.1"/>
</dbReference>
<dbReference type="Proteomes" id="UP000006238">
    <property type="component" value="Unassembled WGS sequence"/>
</dbReference>
<keyword evidence="2" id="KW-1185">Reference proteome</keyword>